<keyword evidence="5" id="KW-0964">Secreted</keyword>
<name>A0AAQ2XJQ1_9LACO</name>
<dbReference type="PANTHER" id="PTHR30288">
    <property type="entry name" value="FLAGELLAR CAP/ASSEMBLY PROTEIN FLID"/>
    <property type="match status" value="1"/>
</dbReference>
<dbReference type="EMBL" id="CP117692">
    <property type="protein sequence ID" value="WDC82299.1"/>
    <property type="molecule type" value="Genomic_DNA"/>
</dbReference>
<dbReference type="GO" id="GO:0007155">
    <property type="term" value="P:cell adhesion"/>
    <property type="evidence" value="ECO:0007669"/>
    <property type="project" value="InterPro"/>
</dbReference>
<feature type="domain" description="Flagellar hook-associated protein 2 N-terminal" evidence="6">
    <location>
        <begin position="26"/>
        <end position="117"/>
    </location>
</feature>
<evidence type="ECO:0000259" key="6">
    <source>
        <dbReference type="Pfam" id="PF02465"/>
    </source>
</evidence>
<evidence type="ECO:0000313" key="8">
    <source>
        <dbReference type="EMBL" id="WDC82299.1"/>
    </source>
</evidence>
<comment type="subcellular location">
    <subcellularLocation>
        <location evidence="5">Secreted</location>
    </subcellularLocation>
    <subcellularLocation>
        <location evidence="5">Bacterial flagellum</location>
    </subcellularLocation>
</comment>
<dbReference type="Pfam" id="PF07196">
    <property type="entry name" value="Flagellin_IN"/>
    <property type="match status" value="1"/>
</dbReference>
<dbReference type="Pfam" id="PF02465">
    <property type="entry name" value="FliD_N"/>
    <property type="match status" value="1"/>
</dbReference>
<reference evidence="8" key="1">
    <citation type="submission" date="2023-02" db="EMBL/GenBank/DDBJ databases">
        <title>Complete genome sequence of Lactobacillus ruminis CACC888 isolated from Pig feces.</title>
        <authorList>
            <person name="Park S."/>
            <person name="Park M.A."/>
            <person name="Kim D.-H."/>
            <person name="Kim Y."/>
        </authorList>
    </citation>
    <scope>NUCLEOTIDE SEQUENCE</scope>
    <source>
        <strain evidence="8">CACC888</strain>
    </source>
</reference>
<comment type="subunit">
    <text evidence="2 5">Homopentamer.</text>
</comment>
<evidence type="ECO:0000256" key="1">
    <source>
        <dbReference type="ARBA" id="ARBA00009764"/>
    </source>
</evidence>
<evidence type="ECO:0000256" key="4">
    <source>
        <dbReference type="ARBA" id="ARBA00023143"/>
    </source>
</evidence>
<proteinExistence type="inferred from homology"/>
<sequence length="492" mass="52658">MSSITTSKTAGSVSSSNYMGQYTGITSDMIDQLLQSDEIRKTVIQNKIDKINTKSQAWTDISTRLSNLTSKLEALQDEGTYGTKKVTSSDDASATVSGTADSMEGSYDLIITQLATSSKITGGVVSKADGTTKISTKDALGYSGKLTITNGATDGSDTALTVEIDVKETDSLKDIANAINNAKDPSDKEGTKSAGLKATIVNNQLVVTSEEMGDRTLTIGGDLKDKLGFADNVVKRTKGQSAEFTLDGIPMKRNSNNPTDVVDGVTFNFKKADASKTITLGLTNDTDKELSAVKDFVSQYNSVMSFISEKMDVGNPSQSDNTTGALAGDSTLISLQSKLQSAVLGGKSVNGISASTLGLSVDRNGTLSLDETKFKAQLAKDPNSVKDFFFKDTSDKYATEKTGTGYTADFKAVIDRYTSTKSGSEGVISLRKASYQNEIKDYNKQIERITEQIAIKRARYVRMFTNLDTAIGNLQSQFAYFQSQNSSSSSNN</sequence>
<gene>
    <name evidence="8" type="primary">fliD</name>
    <name evidence="8" type="ORF">PSR59_01270</name>
</gene>
<evidence type="ECO:0000256" key="2">
    <source>
        <dbReference type="ARBA" id="ARBA00011255"/>
    </source>
</evidence>
<dbReference type="AlphaFoldDB" id="A0AAQ2XJQ1"/>
<keyword evidence="8" id="KW-0966">Cell projection</keyword>
<feature type="domain" description="Flagellar hook-associated protein 2 C-terminal" evidence="7">
    <location>
        <begin position="239"/>
        <end position="475"/>
    </location>
</feature>
<comment type="function">
    <text evidence="5">Required for morphogenesis and for the elongation of the flagellar filament by facilitating polymerization of the flagellin monomers at the tip of growing filament. Forms a capping structure, which prevents flagellin subunits (transported through the central channel of the flagellum) from leaking out without polymerization at the distal end.</text>
</comment>
<dbReference type="Pfam" id="PF07195">
    <property type="entry name" value="FliD_C"/>
    <property type="match status" value="1"/>
</dbReference>
<feature type="coiled-coil region" evidence="5">
    <location>
        <begin position="432"/>
        <end position="459"/>
    </location>
</feature>
<accession>A0AAQ2XJQ1</accession>
<dbReference type="InterPro" id="IPR003481">
    <property type="entry name" value="FliD_N"/>
</dbReference>
<protein>
    <recommendedName>
        <fullName evidence="5">Flagellar hook-associated protein 2</fullName>
        <shortName evidence="5">HAP2</shortName>
    </recommendedName>
    <alternativeName>
        <fullName evidence="5">Flagellar cap protein</fullName>
    </alternativeName>
</protein>
<keyword evidence="8" id="KW-0282">Flagellum</keyword>
<evidence type="ECO:0000256" key="5">
    <source>
        <dbReference type="RuleBase" id="RU362066"/>
    </source>
</evidence>
<dbReference type="GO" id="GO:0071973">
    <property type="term" value="P:bacterial-type flagellum-dependent cell motility"/>
    <property type="evidence" value="ECO:0007669"/>
    <property type="project" value="TreeGrafter"/>
</dbReference>
<dbReference type="GO" id="GO:0005576">
    <property type="term" value="C:extracellular region"/>
    <property type="evidence" value="ECO:0007669"/>
    <property type="project" value="UniProtKB-SubCell"/>
</dbReference>
<keyword evidence="4 5" id="KW-0975">Bacterial flagellum</keyword>
<dbReference type="InterPro" id="IPR010809">
    <property type="entry name" value="FliD_C"/>
</dbReference>
<evidence type="ECO:0000256" key="3">
    <source>
        <dbReference type="ARBA" id="ARBA00023054"/>
    </source>
</evidence>
<dbReference type="GO" id="GO:0009421">
    <property type="term" value="C:bacterial-type flagellum filament cap"/>
    <property type="evidence" value="ECO:0007669"/>
    <property type="project" value="InterPro"/>
</dbReference>
<keyword evidence="3 5" id="KW-0175">Coiled coil</keyword>
<evidence type="ECO:0000313" key="9">
    <source>
        <dbReference type="Proteomes" id="UP001222683"/>
    </source>
</evidence>
<dbReference type="Proteomes" id="UP001222683">
    <property type="component" value="Chromosome"/>
</dbReference>
<dbReference type="InterPro" id="IPR040026">
    <property type="entry name" value="FliD"/>
</dbReference>
<evidence type="ECO:0000259" key="7">
    <source>
        <dbReference type="Pfam" id="PF07195"/>
    </source>
</evidence>
<organism evidence="8 9">
    <name type="scientific">Ligilactobacillus ruminis</name>
    <dbReference type="NCBI Taxonomy" id="1623"/>
    <lineage>
        <taxon>Bacteria</taxon>
        <taxon>Bacillati</taxon>
        <taxon>Bacillota</taxon>
        <taxon>Bacilli</taxon>
        <taxon>Lactobacillales</taxon>
        <taxon>Lactobacillaceae</taxon>
        <taxon>Ligilactobacillus</taxon>
    </lineage>
</organism>
<dbReference type="InterPro" id="IPR010810">
    <property type="entry name" value="Flagellin_hook_IN_motif"/>
</dbReference>
<keyword evidence="8" id="KW-0969">Cilium</keyword>
<dbReference type="GO" id="GO:0009424">
    <property type="term" value="C:bacterial-type flagellum hook"/>
    <property type="evidence" value="ECO:0007669"/>
    <property type="project" value="UniProtKB-UniRule"/>
</dbReference>
<dbReference type="RefSeq" id="WP_273745147.1">
    <property type="nucleotide sequence ID" value="NZ_CP117692.1"/>
</dbReference>
<dbReference type="PANTHER" id="PTHR30288:SF0">
    <property type="entry name" value="FLAGELLAR HOOK-ASSOCIATED PROTEIN 2"/>
    <property type="match status" value="1"/>
</dbReference>
<comment type="similarity">
    <text evidence="1 5">Belongs to the FliD family.</text>
</comment>